<dbReference type="AlphaFoldDB" id="A0A4R7F492"/>
<evidence type="ECO:0000259" key="1">
    <source>
        <dbReference type="Pfam" id="PF10263"/>
    </source>
</evidence>
<dbReference type="OrthoDB" id="267364at2"/>
<name>A0A4R7F492_9FLAO</name>
<protein>
    <submittedName>
        <fullName evidence="2">SprT-like family protein</fullName>
    </submittedName>
</protein>
<dbReference type="InterPro" id="IPR006640">
    <property type="entry name" value="SprT-like_domain"/>
</dbReference>
<keyword evidence="3" id="KW-1185">Reference proteome</keyword>
<dbReference type="EMBL" id="SOAG01000002">
    <property type="protein sequence ID" value="TDS65352.1"/>
    <property type="molecule type" value="Genomic_DNA"/>
</dbReference>
<evidence type="ECO:0000313" key="2">
    <source>
        <dbReference type="EMBL" id="TDS65352.1"/>
    </source>
</evidence>
<dbReference type="GO" id="GO:0006950">
    <property type="term" value="P:response to stress"/>
    <property type="evidence" value="ECO:0007669"/>
    <property type="project" value="UniProtKB-ARBA"/>
</dbReference>
<organism evidence="2 3">
    <name type="scientific">Myroides indicus</name>
    <dbReference type="NCBI Taxonomy" id="1323422"/>
    <lineage>
        <taxon>Bacteria</taxon>
        <taxon>Pseudomonadati</taxon>
        <taxon>Bacteroidota</taxon>
        <taxon>Flavobacteriia</taxon>
        <taxon>Flavobacteriales</taxon>
        <taxon>Flavobacteriaceae</taxon>
        <taxon>Myroides</taxon>
    </lineage>
</organism>
<sequence length="208" mass="24636">MIEKLKPYLPEYALEPVFELIKHYQVHLKIVNERVTRHGDYKKDLYGKHVITVNANLNPYRFLMTLIHEIAHLVAFQKYGGQIKPHGTEWKRTFQLLMVPFLRSEIFPNQLLPLLANHFRNPSASSDTDERLSIAMKRYDEQDKDSKVCFVYEIPLGSHFRTYNGKTFKRGPLRVKRFECLEVETGRIYTFKANAEVEMLTHYIFKNK</sequence>
<evidence type="ECO:0000313" key="3">
    <source>
        <dbReference type="Proteomes" id="UP000295215"/>
    </source>
</evidence>
<gene>
    <name evidence="2" type="ORF">C8P70_102140</name>
</gene>
<comment type="caution">
    <text evidence="2">The sequence shown here is derived from an EMBL/GenBank/DDBJ whole genome shotgun (WGS) entry which is preliminary data.</text>
</comment>
<accession>A0A4R7F492</accession>
<dbReference type="Pfam" id="PF10263">
    <property type="entry name" value="SprT-like"/>
    <property type="match status" value="1"/>
</dbReference>
<feature type="domain" description="SprT-like" evidence="1">
    <location>
        <begin position="45"/>
        <end position="96"/>
    </location>
</feature>
<proteinExistence type="predicted"/>
<dbReference type="Proteomes" id="UP000295215">
    <property type="component" value="Unassembled WGS sequence"/>
</dbReference>
<dbReference type="RefSeq" id="WP_133711577.1">
    <property type="nucleotide sequence ID" value="NZ_SOAG01000002.1"/>
</dbReference>
<dbReference type="Gene3D" id="1.10.10.2910">
    <property type="match status" value="1"/>
</dbReference>
<reference evidence="2 3" key="1">
    <citation type="submission" date="2019-03" db="EMBL/GenBank/DDBJ databases">
        <title>Genomic Encyclopedia of Archaeal and Bacterial Type Strains, Phase II (KMG-II): from individual species to whole genera.</title>
        <authorList>
            <person name="Goeker M."/>
        </authorList>
    </citation>
    <scope>NUCLEOTIDE SEQUENCE [LARGE SCALE GENOMIC DNA]</scope>
    <source>
        <strain evidence="2 3">DSM 28213</strain>
    </source>
</reference>